<evidence type="ECO:0000313" key="1">
    <source>
        <dbReference type="EMBL" id="VYU00283.1"/>
    </source>
</evidence>
<gene>
    <name evidence="1" type="ORF">PCLFYP37_01681</name>
</gene>
<dbReference type="RefSeq" id="WP_412443214.1">
    <property type="nucleotide sequence ID" value="NZ_CACRUT010000011.1"/>
</dbReference>
<protein>
    <recommendedName>
        <fullName evidence="2">6-bladed beta-propeller</fullName>
    </recommendedName>
</protein>
<dbReference type="EMBL" id="CACRUT010000011">
    <property type="protein sequence ID" value="VYU00283.1"/>
    <property type="molecule type" value="Genomic_DNA"/>
</dbReference>
<dbReference type="AlphaFoldDB" id="A0A6N3BIM5"/>
<name>A0A6N3BIM5_9BACT</name>
<sequence>MKKQIILWVVAACTLVGCMKNKKGNFTLPVNSRADMTEANLEIDTIRLDSVVTSYVIETSLRDSVISVLDKYFGVLYRFNLDGSFKEKKLGRGHAKSETSIGHIATHAFMDNGDLFLLDYSGGHHIYDKDIQMKDFFRVIYENSGDGSLNKDKLYKTPSEYTHLYNDIVCRSYKNNVYFNVRMSYPMCCYVNNTKQHLEENANILEVKLDEQEFGRLLAVGYPDSYQKNSLNKAIFSSVNYDIAKNGDFYVTYEADTLIYQYDCDYEQKKCFGYAGKDMDLNYRYIKTPKESGKYWRNERQTKGYYNWLEYVDETGLLFRSYQKGGTRPVDGLQIYKDGVLIGDVNVPKGLKVCGYVSPYYYSYVMPNEEREIMYLYRFKL</sequence>
<dbReference type="PROSITE" id="PS51257">
    <property type="entry name" value="PROKAR_LIPOPROTEIN"/>
    <property type="match status" value="1"/>
</dbReference>
<evidence type="ECO:0008006" key="2">
    <source>
        <dbReference type="Google" id="ProtNLM"/>
    </source>
</evidence>
<reference evidence="1" key="1">
    <citation type="submission" date="2019-11" db="EMBL/GenBank/DDBJ databases">
        <authorList>
            <person name="Feng L."/>
        </authorList>
    </citation>
    <scope>NUCLEOTIDE SEQUENCE</scope>
    <source>
        <strain evidence="1">PclaraLFYP37</strain>
    </source>
</reference>
<accession>A0A6N3BIM5</accession>
<proteinExistence type="predicted"/>
<organism evidence="1">
    <name type="scientific">Paraprevotella clara</name>
    <dbReference type="NCBI Taxonomy" id="454154"/>
    <lineage>
        <taxon>Bacteria</taxon>
        <taxon>Pseudomonadati</taxon>
        <taxon>Bacteroidota</taxon>
        <taxon>Bacteroidia</taxon>
        <taxon>Bacteroidales</taxon>
        <taxon>Prevotellaceae</taxon>
        <taxon>Paraprevotella</taxon>
    </lineage>
</organism>